<proteinExistence type="predicted"/>
<dbReference type="GO" id="GO:0046872">
    <property type="term" value="F:metal ion binding"/>
    <property type="evidence" value="ECO:0007669"/>
    <property type="project" value="UniProtKB-KW"/>
</dbReference>
<feature type="domain" description="HMA" evidence="2">
    <location>
        <begin position="2"/>
        <end position="68"/>
    </location>
</feature>
<evidence type="ECO:0000313" key="4">
    <source>
        <dbReference type="Proteomes" id="UP000199300"/>
    </source>
</evidence>
<sequence>MNDLKLEVVGMSCGHCKKAIEAALTEHAAVESAEVSLAEHTVAISYQEAAISIAELKTIIEEQGYQVQS</sequence>
<dbReference type="RefSeq" id="WP_091499565.1">
    <property type="nucleotide sequence ID" value="NZ_FODJ01000011.1"/>
</dbReference>
<keyword evidence="4" id="KW-1185">Reference proteome</keyword>
<name>A0A1H8RWQ1_9BACI</name>
<dbReference type="InterPro" id="IPR017969">
    <property type="entry name" value="Heavy-metal-associated_CS"/>
</dbReference>
<evidence type="ECO:0000259" key="2">
    <source>
        <dbReference type="PROSITE" id="PS50846"/>
    </source>
</evidence>
<dbReference type="Gene3D" id="3.30.70.100">
    <property type="match status" value="1"/>
</dbReference>
<evidence type="ECO:0000313" key="3">
    <source>
        <dbReference type="EMBL" id="SEO70881.1"/>
    </source>
</evidence>
<reference evidence="3 4" key="1">
    <citation type="submission" date="2016-10" db="EMBL/GenBank/DDBJ databases">
        <authorList>
            <person name="de Groot N.N."/>
        </authorList>
    </citation>
    <scope>NUCLEOTIDE SEQUENCE [LARGE SCALE GENOMIC DNA]</scope>
    <source>
        <strain evidence="3 4">CGMCC 1.10434</strain>
    </source>
</reference>
<dbReference type="STRING" id="872970.SAMN04488134_11169"/>
<accession>A0A1H8RWQ1</accession>
<dbReference type="InterPro" id="IPR036163">
    <property type="entry name" value="HMA_dom_sf"/>
</dbReference>
<dbReference type="FunFam" id="3.30.70.100:FF:000001">
    <property type="entry name" value="ATPase copper transporting beta"/>
    <property type="match status" value="1"/>
</dbReference>
<dbReference type="PROSITE" id="PS50846">
    <property type="entry name" value="HMA_2"/>
    <property type="match status" value="1"/>
</dbReference>
<gene>
    <name evidence="3" type="ORF">SAMN04488134_11169</name>
</gene>
<dbReference type="Proteomes" id="UP000199300">
    <property type="component" value="Unassembled WGS sequence"/>
</dbReference>
<keyword evidence="1" id="KW-0479">Metal-binding</keyword>
<dbReference type="AlphaFoldDB" id="A0A1H8RWQ1"/>
<dbReference type="CDD" id="cd00371">
    <property type="entry name" value="HMA"/>
    <property type="match status" value="1"/>
</dbReference>
<dbReference type="Pfam" id="PF00403">
    <property type="entry name" value="HMA"/>
    <property type="match status" value="1"/>
</dbReference>
<dbReference type="EMBL" id="FODJ01000011">
    <property type="protein sequence ID" value="SEO70881.1"/>
    <property type="molecule type" value="Genomic_DNA"/>
</dbReference>
<dbReference type="SUPFAM" id="SSF55008">
    <property type="entry name" value="HMA, heavy metal-associated domain"/>
    <property type="match status" value="1"/>
</dbReference>
<dbReference type="InterPro" id="IPR006121">
    <property type="entry name" value="HMA_dom"/>
</dbReference>
<protein>
    <submittedName>
        <fullName evidence="3">Copper chaperone</fullName>
    </submittedName>
</protein>
<evidence type="ECO:0000256" key="1">
    <source>
        <dbReference type="ARBA" id="ARBA00022723"/>
    </source>
</evidence>
<dbReference type="PROSITE" id="PS01047">
    <property type="entry name" value="HMA_1"/>
    <property type="match status" value="1"/>
</dbReference>
<organism evidence="3 4">
    <name type="scientific">Amphibacillus marinus</name>
    <dbReference type="NCBI Taxonomy" id="872970"/>
    <lineage>
        <taxon>Bacteria</taxon>
        <taxon>Bacillati</taxon>
        <taxon>Bacillota</taxon>
        <taxon>Bacilli</taxon>
        <taxon>Bacillales</taxon>
        <taxon>Bacillaceae</taxon>
        <taxon>Amphibacillus</taxon>
    </lineage>
</organism>